<proteinExistence type="predicted"/>
<accession>A0ACB0LAZ8</accession>
<gene>
    <name evidence="1" type="ORF">MILVUS5_LOCUS30500</name>
</gene>
<organism evidence="1 2">
    <name type="scientific">Trifolium pratense</name>
    <name type="common">Red clover</name>
    <dbReference type="NCBI Taxonomy" id="57577"/>
    <lineage>
        <taxon>Eukaryota</taxon>
        <taxon>Viridiplantae</taxon>
        <taxon>Streptophyta</taxon>
        <taxon>Embryophyta</taxon>
        <taxon>Tracheophyta</taxon>
        <taxon>Spermatophyta</taxon>
        <taxon>Magnoliopsida</taxon>
        <taxon>eudicotyledons</taxon>
        <taxon>Gunneridae</taxon>
        <taxon>Pentapetalae</taxon>
        <taxon>rosids</taxon>
        <taxon>fabids</taxon>
        <taxon>Fabales</taxon>
        <taxon>Fabaceae</taxon>
        <taxon>Papilionoideae</taxon>
        <taxon>50 kb inversion clade</taxon>
        <taxon>NPAAA clade</taxon>
        <taxon>Hologalegina</taxon>
        <taxon>IRL clade</taxon>
        <taxon>Trifolieae</taxon>
        <taxon>Trifolium</taxon>
    </lineage>
</organism>
<protein>
    <submittedName>
        <fullName evidence="1">Uncharacterized protein</fullName>
    </submittedName>
</protein>
<comment type="caution">
    <text evidence="1">The sequence shown here is derived from an EMBL/GenBank/DDBJ whole genome shotgun (WGS) entry which is preliminary data.</text>
</comment>
<evidence type="ECO:0000313" key="1">
    <source>
        <dbReference type="EMBL" id="CAJ2665538.1"/>
    </source>
</evidence>
<name>A0ACB0LAZ8_TRIPR</name>
<sequence>MKNTTLTASSIMDLVPRNLINTTTIVLFPLISICLFLFAFSKVAHRKNKEAPIADGAWPILGHLSLFSGTQSPHRVLGTLADKYGPIFTIKLGSKLALVINNWEMAKECFTTNDMAVSSRPKLVATEHLAYNGAMFGIAPYGPYWREIRKITTLEVFSNRRVEQQQHVRVSEVRASIKELFDVWSSKKNETCSSNYVLVNMDEWFTHLTFNAVLRMVVGKRYFGVKTIEEEEKAQRCVKALKELMHLFGIITVGDVIPCLNFFDFGGHVKAMKETSKELDKILDEWLNEHRHKRTLDENVDHQDLDIMDVLISLLDGRTIEGFDSDTIIKATVLTLFSGGNDTTGVTLTWALCLLLKNPLVMEKAKKELDIKVGKERRVSESDIGKLIYLQAIVKETLRLYPPAPLSGPHEFSENCTLGGYHVKKGTRLITNLWKIHNDSSVWSNPLEFKPERFLTTHKDVDVRGKHFELLPFGSGRRMCPGISFGLQMLHFSLASVLHSFDILNPTSELVDMNEVFGLTNTKATPLEILIKPRLSLNCYENV</sequence>
<keyword evidence="2" id="KW-1185">Reference proteome</keyword>
<dbReference type="Proteomes" id="UP001177021">
    <property type="component" value="Unassembled WGS sequence"/>
</dbReference>
<evidence type="ECO:0000313" key="2">
    <source>
        <dbReference type="Proteomes" id="UP001177021"/>
    </source>
</evidence>
<dbReference type="EMBL" id="CASHSV030000513">
    <property type="protein sequence ID" value="CAJ2665538.1"/>
    <property type="molecule type" value="Genomic_DNA"/>
</dbReference>
<reference evidence="1" key="1">
    <citation type="submission" date="2023-10" db="EMBL/GenBank/DDBJ databases">
        <authorList>
            <person name="Rodriguez Cubillos JULIANA M."/>
            <person name="De Vega J."/>
        </authorList>
    </citation>
    <scope>NUCLEOTIDE SEQUENCE</scope>
</reference>